<dbReference type="Pfam" id="PF00534">
    <property type="entry name" value="Glycos_transf_1"/>
    <property type="match status" value="1"/>
</dbReference>
<dbReference type="GO" id="GO:0016757">
    <property type="term" value="F:glycosyltransferase activity"/>
    <property type="evidence" value="ECO:0007669"/>
    <property type="project" value="UniProtKB-KW"/>
</dbReference>
<keyword evidence="1 4" id="KW-0808">Transferase</keyword>
<reference evidence="4 5" key="1">
    <citation type="submission" date="2024-09" db="EMBL/GenBank/DDBJ databases">
        <authorList>
            <person name="Sun Q."/>
            <person name="Mori K."/>
        </authorList>
    </citation>
    <scope>NUCLEOTIDE SEQUENCE [LARGE SCALE GENOMIC DNA]</scope>
    <source>
        <strain evidence="4 5">JCM 12763</strain>
    </source>
</reference>
<dbReference type="PANTHER" id="PTHR46401:SF2">
    <property type="entry name" value="GLYCOSYLTRANSFERASE WBBK-RELATED"/>
    <property type="match status" value="1"/>
</dbReference>
<evidence type="ECO:0000256" key="1">
    <source>
        <dbReference type="ARBA" id="ARBA00022679"/>
    </source>
</evidence>
<dbReference type="Proteomes" id="UP001589613">
    <property type="component" value="Unassembled WGS sequence"/>
</dbReference>
<protein>
    <submittedName>
        <fullName evidence="4">Glycosyltransferase</fullName>
        <ecNumber evidence="4">2.4.-.-</ecNumber>
    </submittedName>
</protein>
<dbReference type="EC" id="2.4.-.-" evidence="4"/>
<evidence type="ECO:0000313" key="4">
    <source>
        <dbReference type="EMBL" id="MFB9733191.1"/>
    </source>
</evidence>
<proteinExistence type="predicted"/>
<name>A0ABV5V5V8_9MICO</name>
<feature type="compositionally biased region" description="Low complexity" evidence="2">
    <location>
        <begin position="16"/>
        <end position="25"/>
    </location>
</feature>
<comment type="caution">
    <text evidence="4">The sequence shown here is derived from an EMBL/GenBank/DDBJ whole genome shotgun (WGS) entry which is preliminary data.</text>
</comment>
<dbReference type="Gene3D" id="3.40.50.2000">
    <property type="entry name" value="Glycogen Phosphorylase B"/>
    <property type="match status" value="1"/>
</dbReference>
<dbReference type="InterPro" id="IPR001296">
    <property type="entry name" value="Glyco_trans_1"/>
</dbReference>
<gene>
    <name evidence="4" type="ORF">ACFFN0_14160</name>
</gene>
<evidence type="ECO:0000256" key="2">
    <source>
        <dbReference type="SAM" id="MobiDB-lite"/>
    </source>
</evidence>
<feature type="region of interest" description="Disordered" evidence="2">
    <location>
        <begin position="1"/>
        <end position="38"/>
    </location>
</feature>
<dbReference type="EMBL" id="JBHMAX010000024">
    <property type="protein sequence ID" value="MFB9733191.1"/>
    <property type="molecule type" value="Genomic_DNA"/>
</dbReference>
<organism evidence="4 5">
    <name type="scientific">Ornithinimicrobium kibberense</name>
    <dbReference type="NCBI Taxonomy" id="282060"/>
    <lineage>
        <taxon>Bacteria</taxon>
        <taxon>Bacillati</taxon>
        <taxon>Actinomycetota</taxon>
        <taxon>Actinomycetes</taxon>
        <taxon>Micrococcales</taxon>
        <taxon>Ornithinimicrobiaceae</taxon>
        <taxon>Ornithinimicrobium</taxon>
    </lineage>
</organism>
<feature type="domain" description="Glycosyl transferase family 1" evidence="3">
    <location>
        <begin position="35"/>
        <end position="195"/>
    </location>
</feature>
<evidence type="ECO:0000259" key="3">
    <source>
        <dbReference type="Pfam" id="PF00534"/>
    </source>
</evidence>
<dbReference type="PANTHER" id="PTHR46401">
    <property type="entry name" value="GLYCOSYLTRANSFERASE WBBK-RELATED"/>
    <property type="match status" value="1"/>
</dbReference>
<dbReference type="SUPFAM" id="SSF53756">
    <property type="entry name" value="UDP-Glycosyltransferase/glycogen phosphorylase"/>
    <property type="match status" value="1"/>
</dbReference>
<dbReference type="RefSeq" id="WP_141337919.1">
    <property type="nucleotide sequence ID" value="NZ_JBHMAX010000024.1"/>
</dbReference>
<keyword evidence="5" id="KW-1185">Reference proteome</keyword>
<accession>A0ABV5V5V8</accession>
<sequence length="226" mass="24615">MLADAQYAGRFRQPHHVVPNTTTVPVDPPPAGSRPDHPHRVVYLGSVTLERGVQEMIEVARRLTHRTSGQVRLEVLGPAHGRATTLLSRAQDEGLLTWSGFVPNEEALTRLDGALAGLSLLHDVANFRPSMPTKVVEYMAHGVPAITTPLPVPANLVRRSGGGSIVPFGDVESVVDQIISWHDHPEEAARVGRAGHAMVAAHYDWRAQAPLFVDLLTRIAEEEPRS</sequence>
<keyword evidence="4" id="KW-0328">Glycosyltransferase</keyword>
<evidence type="ECO:0000313" key="5">
    <source>
        <dbReference type="Proteomes" id="UP001589613"/>
    </source>
</evidence>